<keyword evidence="3" id="KW-1185">Reference proteome</keyword>
<dbReference type="GO" id="GO:0097367">
    <property type="term" value="F:carbohydrate derivative binding"/>
    <property type="evidence" value="ECO:0007669"/>
    <property type="project" value="InterPro"/>
</dbReference>
<dbReference type="InterPro" id="IPR001347">
    <property type="entry name" value="SIS_dom"/>
</dbReference>
<dbReference type="Pfam" id="PF13580">
    <property type="entry name" value="SIS_2"/>
    <property type="match status" value="1"/>
</dbReference>
<dbReference type="Proteomes" id="UP000199729">
    <property type="component" value="Chromosome"/>
</dbReference>
<dbReference type="GO" id="GO:1901135">
    <property type="term" value="P:carbohydrate derivative metabolic process"/>
    <property type="evidence" value="ECO:0007669"/>
    <property type="project" value="InterPro"/>
</dbReference>
<protein>
    <submittedName>
        <fullName evidence="2">D-sedoheptulose 7-phosphate isomerase phosphoheptose isomerase</fullName>
    </submittedName>
</protein>
<gene>
    <name evidence="2" type="ORF">VITFI_CDS0702</name>
</gene>
<dbReference type="InterPro" id="IPR046348">
    <property type="entry name" value="SIS_dom_sf"/>
</dbReference>
<dbReference type="Gene3D" id="3.40.50.10490">
    <property type="entry name" value="Glucose-6-phosphate isomerase like protein, domain 1"/>
    <property type="match status" value="1"/>
</dbReference>
<dbReference type="PANTHER" id="PTHR30390">
    <property type="entry name" value="SEDOHEPTULOSE 7-PHOSPHATE ISOMERASE / DNAA INITIATOR-ASSOCIATING FACTOR FOR REPLICATION INITIATION"/>
    <property type="match status" value="1"/>
</dbReference>
<dbReference type="PANTHER" id="PTHR30390:SF6">
    <property type="entry name" value="DNAA INITIATOR-ASSOCIATING PROTEIN DIAA"/>
    <property type="match status" value="1"/>
</dbReference>
<name>A0A221KBR8_VITFI</name>
<proteinExistence type="predicted"/>
<organism evidence="2 3">
    <name type="scientific">Vitreoscilla filiformis</name>
    <dbReference type="NCBI Taxonomy" id="63"/>
    <lineage>
        <taxon>Bacteria</taxon>
        <taxon>Pseudomonadati</taxon>
        <taxon>Pseudomonadota</taxon>
        <taxon>Betaproteobacteria</taxon>
        <taxon>Neisseriales</taxon>
        <taxon>Neisseriaceae</taxon>
        <taxon>Vitreoscilla</taxon>
    </lineage>
</organism>
<evidence type="ECO:0000313" key="2">
    <source>
        <dbReference type="EMBL" id="ASM76481.1"/>
    </source>
</evidence>
<dbReference type="GO" id="GO:0016853">
    <property type="term" value="F:isomerase activity"/>
    <property type="evidence" value="ECO:0007669"/>
    <property type="project" value="UniProtKB-KW"/>
</dbReference>
<evidence type="ECO:0000259" key="1">
    <source>
        <dbReference type="PROSITE" id="PS51464"/>
    </source>
</evidence>
<accession>A0A221KBR8</accession>
<reference evidence="2 3" key="1">
    <citation type="submission" date="2017-07" db="EMBL/GenBank/DDBJ databases">
        <title>Complete Genome Sequence of the cosmetic ferment Vitreoscilla filiformis (ATCC15551).</title>
        <authorList>
            <person name="Contreras S."/>
            <person name="Sagory-Zalkind P."/>
            <person name="Blanquart H."/>
            <person name="Iltis A."/>
            <person name="Morand S.C."/>
        </authorList>
    </citation>
    <scope>NUCLEOTIDE SEQUENCE [LARGE SCALE GENOMIC DNA]</scope>
    <source>
        <strain evidence="2 3">ATCC 15551</strain>
    </source>
</reference>
<dbReference type="KEGG" id="vff:VITFI_CDS0702"/>
<dbReference type="AlphaFoldDB" id="A0A221KBR8"/>
<keyword evidence="2" id="KW-0413">Isomerase</keyword>
<sequence>MIPAMLEAHVQHFFFESADLINQVADILAGPVTEAAEAAVACLTAGGKLLVCAQRVDVSLAQGLCAALMHGFERERPGLPALLLEGSRWTTAVAPEDELATQIRTLGQPGDLLVVFAGTVGDDVRLLAAVAEAHARDLSVILLTGGEPGHWPDALAETDVWIPVAHERPLRVRELHGLVMHALCDAIDLQLLGEAG</sequence>
<dbReference type="PROSITE" id="PS51464">
    <property type="entry name" value="SIS"/>
    <property type="match status" value="1"/>
</dbReference>
<dbReference type="SUPFAM" id="SSF53697">
    <property type="entry name" value="SIS domain"/>
    <property type="match status" value="1"/>
</dbReference>
<dbReference type="InterPro" id="IPR050099">
    <property type="entry name" value="SIS_GmhA/DiaA_subfam"/>
</dbReference>
<evidence type="ECO:0000313" key="3">
    <source>
        <dbReference type="Proteomes" id="UP000199729"/>
    </source>
</evidence>
<feature type="domain" description="SIS" evidence="1">
    <location>
        <begin position="39"/>
        <end position="196"/>
    </location>
</feature>
<dbReference type="EMBL" id="CP022423">
    <property type="protein sequence ID" value="ASM76481.1"/>
    <property type="molecule type" value="Genomic_DNA"/>
</dbReference>